<dbReference type="PANTHER" id="PTHR47552:SF1">
    <property type="entry name" value="PHOSPHORIBOSYLFORMYLGLYCINAMIDINE SYNTHASE SUBUNIT PURQ"/>
    <property type="match status" value="1"/>
</dbReference>
<gene>
    <name evidence="8 9" type="primary">purQ</name>
    <name evidence="9" type="ORF">EG244_09020</name>
</gene>
<keyword evidence="6 8" id="KW-0067">ATP-binding</keyword>
<dbReference type="EC" id="6.3.5.3" evidence="8"/>
<dbReference type="GO" id="GO:0006189">
    <property type="term" value="P:'de novo' IMP biosynthetic process"/>
    <property type="evidence" value="ECO:0007669"/>
    <property type="project" value="UniProtKB-UniRule"/>
</dbReference>
<dbReference type="PROSITE" id="PS51273">
    <property type="entry name" value="GATASE_TYPE_1"/>
    <property type="match status" value="1"/>
</dbReference>
<comment type="catalytic activity">
    <reaction evidence="8">
        <text>L-glutamine + H2O = L-glutamate + NH4(+)</text>
        <dbReference type="Rhea" id="RHEA:15889"/>
        <dbReference type="ChEBI" id="CHEBI:15377"/>
        <dbReference type="ChEBI" id="CHEBI:28938"/>
        <dbReference type="ChEBI" id="CHEBI:29985"/>
        <dbReference type="ChEBI" id="CHEBI:58359"/>
        <dbReference type="EC" id="3.5.1.2"/>
    </reaction>
</comment>
<dbReference type="GO" id="GO:0004642">
    <property type="term" value="F:phosphoribosylformylglycinamidine synthase activity"/>
    <property type="evidence" value="ECO:0007669"/>
    <property type="project" value="UniProtKB-UniRule"/>
</dbReference>
<dbReference type="PANTHER" id="PTHR47552">
    <property type="entry name" value="PHOSPHORIBOSYLFORMYLGLYCINAMIDINE SYNTHASE SUBUNIT PURQ"/>
    <property type="match status" value="1"/>
</dbReference>
<feature type="active site" description="Nucleophile" evidence="8">
    <location>
        <position position="86"/>
    </location>
</feature>
<comment type="catalytic activity">
    <reaction evidence="8">
        <text>N(2)-formyl-N(1)-(5-phospho-beta-D-ribosyl)glycinamide + L-glutamine + ATP + H2O = 2-formamido-N(1)-(5-O-phospho-beta-D-ribosyl)acetamidine + L-glutamate + ADP + phosphate + H(+)</text>
        <dbReference type="Rhea" id="RHEA:17129"/>
        <dbReference type="ChEBI" id="CHEBI:15377"/>
        <dbReference type="ChEBI" id="CHEBI:15378"/>
        <dbReference type="ChEBI" id="CHEBI:29985"/>
        <dbReference type="ChEBI" id="CHEBI:30616"/>
        <dbReference type="ChEBI" id="CHEBI:43474"/>
        <dbReference type="ChEBI" id="CHEBI:58359"/>
        <dbReference type="ChEBI" id="CHEBI:147286"/>
        <dbReference type="ChEBI" id="CHEBI:147287"/>
        <dbReference type="ChEBI" id="CHEBI:456216"/>
        <dbReference type="EC" id="6.3.5.3"/>
    </reaction>
</comment>
<dbReference type="Pfam" id="PF13507">
    <property type="entry name" value="GATase_5"/>
    <property type="match status" value="1"/>
</dbReference>
<evidence type="ECO:0000256" key="6">
    <source>
        <dbReference type="ARBA" id="ARBA00022840"/>
    </source>
</evidence>
<dbReference type="GO" id="GO:0005737">
    <property type="term" value="C:cytoplasm"/>
    <property type="evidence" value="ECO:0007669"/>
    <property type="project" value="UniProtKB-SubCell"/>
</dbReference>
<evidence type="ECO:0000313" key="10">
    <source>
        <dbReference type="Proteomes" id="UP000282125"/>
    </source>
</evidence>
<dbReference type="AlphaFoldDB" id="A0A3P3DN61"/>
<sequence length="221" mass="23267">MKAAVITFPGSNCDRDLATAFEQAGYEVARIWHKDSELPQGVDVVGVPGGFSHGDYLRCGAIAARAPVMDAVRAHAARGGYVLGICNGFQILTESGLLPGALMRNTGLKYICRTIGLTVTAESAFTAGYKVGQQIALPIAHHDGNFQADAETLARLKGEGRVAFTYTDNPNGAAEDIAGLLSENRRVLGMMPHPERAADPRLGNTDGQAMFRALAGALALA</sequence>
<comment type="caution">
    <text evidence="9">The sequence shown here is derived from an EMBL/GenBank/DDBJ whole genome shotgun (WGS) entry which is preliminary data.</text>
</comment>
<keyword evidence="3 8" id="KW-0547">Nucleotide-binding</keyword>
<evidence type="ECO:0000256" key="5">
    <source>
        <dbReference type="ARBA" id="ARBA00022801"/>
    </source>
</evidence>
<reference evidence="9 10" key="1">
    <citation type="submission" date="2018-11" db="EMBL/GenBank/DDBJ databases">
        <title>Gemmobacter sp. nov., YIM 102744-1 draft genome.</title>
        <authorList>
            <person name="Li G."/>
            <person name="Jiang Y."/>
        </authorList>
    </citation>
    <scope>NUCLEOTIDE SEQUENCE [LARGE SCALE GENOMIC DNA]</scope>
    <source>
        <strain evidence="9 10">YIM 102744-1</strain>
    </source>
</reference>
<comment type="subcellular location">
    <subcellularLocation>
        <location evidence="8">Cytoplasm</location>
    </subcellularLocation>
</comment>
<dbReference type="CDD" id="cd01740">
    <property type="entry name" value="GATase1_FGAR_AT"/>
    <property type="match status" value="1"/>
</dbReference>
<evidence type="ECO:0000256" key="7">
    <source>
        <dbReference type="ARBA" id="ARBA00022962"/>
    </source>
</evidence>
<dbReference type="InterPro" id="IPR010075">
    <property type="entry name" value="PRibForGlyAmidine_synth_PurQ"/>
</dbReference>
<evidence type="ECO:0000256" key="1">
    <source>
        <dbReference type="ARBA" id="ARBA00022490"/>
    </source>
</evidence>
<dbReference type="EC" id="3.5.1.2" evidence="8"/>
<dbReference type="UniPathway" id="UPA00074">
    <property type="reaction ID" value="UER00128"/>
</dbReference>
<keyword evidence="10" id="KW-1185">Reference proteome</keyword>
<dbReference type="InterPro" id="IPR029062">
    <property type="entry name" value="Class_I_gatase-like"/>
</dbReference>
<evidence type="ECO:0000313" key="9">
    <source>
        <dbReference type="EMBL" id="RRH75116.1"/>
    </source>
</evidence>
<dbReference type="SUPFAM" id="SSF52317">
    <property type="entry name" value="Class I glutamine amidotransferase-like"/>
    <property type="match status" value="1"/>
</dbReference>
<evidence type="ECO:0000256" key="4">
    <source>
        <dbReference type="ARBA" id="ARBA00022755"/>
    </source>
</evidence>
<dbReference type="Gene3D" id="3.40.50.880">
    <property type="match status" value="1"/>
</dbReference>
<comment type="subunit">
    <text evidence="8">Part of the FGAM synthase complex composed of 1 PurL, 1 PurQ and 2 PurS subunits.</text>
</comment>
<dbReference type="Proteomes" id="UP000282125">
    <property type="component" value="Unassembled WGS sequence"/>
</dbReference>
<keyword evidence="5 8" id="KW-0378">Hydrolase</keyword>
<dbReference type="SMART" id="SM01211">
    <property type="entry name" value="GATase_5"/>
    <property type="match status" value="1"/>
</dbReference>
<evidence type="ECO:0000256" key="8">
    <source>
        <dbReference type="HAMAP-Rule" id="MF_00421"/>
    </source>
</evidence>
<evidence type="ECO:0000256" key="3">
    <source>
        <dbReference type="ARBA" id="ARBA00022741"/>
    </source>
</evidence>
<feature type="active site" evidence="8">
    <location>
        <position position="193"/>
    </location>
</feature>
<comment type="function">
    <text evidence="8">Part of the phosphoribosylformylglycinamidine synthase complex involved in the purines biosynthetic pathway. Catalyzes the ATP-dependent conversion of formylglycinamide ribonucleotide (FGAR) and glutamine to yield formylglycinamidine ribonucleotide (FGAM) and glutamate. The FGAM synthase complex is composed of three subunits. PurQ produces an ammonia molecule by converting glutamine to glutamate. PurL transfers the ammonia molecule to FGAR to form FGAM in an ATP-dependent manner. PurS interacts with PurQ and PurL and is thought to assist in the transfer of the ammonia molecule from PurQ to PurL.</text>
</comment>
<dbReference type="GO" id="GO:0004359">
    <property type="term" value="F:glutaminase activity"/>
    <property type="evidence" value="ECO:0007669"/>
    <property type="project" value="UniProtKB-EC"/>
</dbReference>
<keyword evidence="1 8" id="KW-0963">Cytoplasm</keyword>
<protein>
    <recommendedName>
        <fullName evidence="8">Phosphoribosylformylglycinamidine synthase subunit PurQ</fullName>
        <shortName evidence="8">FGAM synthase</shortName>
        <ecNumber evidence="8">6.3.5.3</ecNumber>
    </recommendedName>
    <alternativeName>
        <fullName evidence="8">Formylglycinamide ribonucleotide amidotransferase subunit I</fullName>
        <shortName evidence="8">FGAR amidotransferase I</shortName>
        <shortName evidence="8">FGAR-AT I</shortName>
    </alternativeName>
    <alternativeName>
        <fullName evidence="8">Glutaminase PurQ</fullName>
        <ecNumber evidence="8">3.5.1.2</ecNumber>
    </alternativeName>
    <alternativeName>
        <fullName evidence="8">Phosphoribosylformylglycinamidine synthase subunit I</fullName>
    </alternativeName>
</protein>
<dbReference type="EMBL" id="RRAZ01000011">
    <property type="protein sequence ID" value="RRH75116.1"/>
    <property type="molecule type" value="Genomic_DNA"/>
</dbReference>
<keyword evidence="7 8" id="KW-0315">Glutamine amidotransferase</keyword>
<keyword evidence="4 8" id="KW-0658">Purine biosynthesis</keyword>
<organism evidence="9 10">
    <name type="scientific">Falsigemmobacter faecalis</name>
    <dbReference type="NCBI Taxonomy" id="2488730"/>
    <lineage>
        <taxon>Bacteria</taxon>
        <taxon>Pseudomonadati</taxon>
        <taxon>Pseudomonadota</taxon>
        <taxon>Alphaproteobacteria</taxon>
        <taxon>Rhodobacterales</taxon>
        <taxon>Paracoccaceae</taxon>
        <taxon>Falsigemmobacter</taxon>
    </lineage>
</organism>
<dbReference type="NCBIfam" id="TIGR01737">
    <property type="entry name" value="FGAM_synth_I"/>
    <property type="match status" value="1"/>
</dbReference>
<name>A0A3P3DN61_9RHOB</name>
<feature type="active site" evidence="8">
    <location>
        <position position="195"/>
    </location>
</feature>
<comment type="pathway">
    <text evidence="8">Purine metabolism; IMP biosynthesis via de novo pathway; 5-amino-1-(5-phospho-D-ribosyl)imidazole from N(2)-formyl-N(1)-(5-phospho-D-ribosyl)glycinamide: step 1/2.</text>
</comment>
<dbReference type="HAMAP" id="MF_00421">
    <property type="entry name" value="PurQ"/>
    <property type="match status" value="1"/>
</dbReference>
<accession>A0A3P3DN61</accession>
<dbReference type="RefSeq" id="WP_124964683.1">
    <property type="nucleotide sequence ID" value="NZ_RRAZ01000011.1"/>
</dbReference>
<evidence type="ECO:0000256" key="2">
    <source>
        <dbReference type="ARBA" id="ARBA00022598"/>
    </source>
</evidence>
<proteinExistence type="inferred from homology"/>
<dbReference type="OrthoDB" id="9804441at2"/>
<dbReference type="GO" id="GO:0005524">
    <property type="term" value="F:ATP binding"/>
    <property type="evidence" value="ECO:0007669"/>
    <property type="project" value="UniProtKB-KW"/>
</dbReference>
<dbReference type="NCBIfam" id="NF002957">
    <property type="entry name" value="PRK03619.1"/>
    <property type="match status" value="1"/>
</dbReference>
<keyword evidence="2 8" id="KW-0436">Ligase</keyword>
<dbReference type="PIRSF" id="PIRSF001586">
    <property type="entry name" value="FGAM_synth_I"/>
    <property type="match status" value="1"/>
</dbReference>